<dbReference type="EMBL" id="HG992341">
    <property type="protein sequence ID" value="CAE6763105.1"/>
    <property type="molecule type" value="Genomic_DNA"/>
</dbReference>
<organism evidence="6">
    <name type="scientific">Xanthomonas arboricola pv. corylina</name>
    <dbReference type="NCBI Taxonomy" id="487821"/>
    <lineage>
        <taxon>Bacteria</taxon>
        <taxon>Pseudomonadati</taxon>
        <taxon>Pseudomonadota</taxon>
        <taxon>Gammaproteobacteria</taxon>
        <taxon>Lysobacterales</taxon>
        <taxon>Lysobacteraceae</taxon>
        <taxon>Xanthomonas</taxon>
    </lineage>
</organism>
<dbReference type="PROSITE" id="PS00550">
    <property type="entry name" value="HEMERYTHRINS"/>
    <property type="match status" value="1"/>
</dbReference>
<keyword evidence="4" id="KW-0408">Iron</keyword>
<keyword evidence="3" id="KW-0479">Metal-binding</keyword>
<dbReference type="EMBL" id="HG992341">
    <property type="protein sequence ID" value="CAE6763081.1"/>
    <property type="molecule type" value="Genomic_DNA"/>
</dbReference>
<dbReference type="InterPro" id="IPR012827">
    <property type="entry name" value="Hemerythrin_metal-bd"/>
</dbReference>
<evidence type="ECO:0000256" key="3">
    <source>
        <dbReference type="ARBA" id="ARBA00022723"/>
    </source>
</evidence>
<keyword evidence="2" id="KW-0561">Oxygen transport</keyword>
<accession>A0A8D6Y7A1</accession>
<dbReference type="InterPro" id="IPR012312">
    <property type="entry name" value="Hemerythrin-like"/>
</dbReference>
<evidence type="ECO:0000313" key="8">
    <source>
        <dbReference type="Proteomes" id="UP000835287"/>
    </source>
</evidence>
<dbReference type="PANTHER" id="PTHR37164">
    <property type="entry name" value="BACTERIOHEMERYTHRIN"/>
    <property type="match status" value="1"/>
</dbReference>
<name>A0A8D6Y7A1_9XANT</name>
<dbReference type="InterPro" id="IPR050669">
    <property type="entry name" value="Hemerythrin"/>
</dbReference>
<evidence type="ECO:0000313" key="7">
    <source>
        <dbReference type="EMBL" id="CAE6764770.1"/>
    </source>
</evidence>
<dbReference type="PANTHER" id="PTHR37164:SF1">
    <property type="entry name" value="BACTERIOHEMERYTHRIN"/>
    <property type="match status" value="1"/>
</dbReference>
<evidence type="ECO:0000256" key="2">
    <source>
        <dbReference type="ARBA" id="ARBA00022621"/>
    </source>
</evidence>
<dbReference type="GO" id="GO:0005344">
    <property type="term" value="F:oxygen carrier activity"/>
    <property type="evidence" value="ECO:0007669"/>
    <property type="project" value="UniProtKB-KW"/>
</dbReference>
<reference evidence="6 8" key="1">
    <citation type="submission" date="2021-02" db="EMBL/GenBank/DDBJ databases">
        <authorList>
            <person name="Pothier F. J."/>
        </authorList>
    </citation>
    <scope>NUCLEOTIDE SEQUENCE</scope>
    <source>
        <strain evidence="7 8">301</strain>
        <strain evidence="6">CFBP 1159</strain>
    </source>
</reference>
<evidence type="ECO:0000313" key="6">
    <source>
        <dbReference type="EMBL" id="CAE6763081.1"/>
    </source>
</evidence>
<dbReference type="NCBIfam" id="TIGR02481">
    <property type="entry name" value="hemeryth_dom"/>
    <property type="match status" value="1"/>
</dbReference>
<gene>
    <name evidence="6" type="ORF">CFBP1159_19720</name>
    <name evidence="7" type="ORF">XAC301_20010</name>
</gene>
<dbReference type="Gene3D" id="1.20.120.50">
    <property type="entry name" value="Hemerythrin-like"/>
    <property type="match status" value="1"/>
</dbReference>
<feature type="domain" description="Hemerythrin-like" evidence="5">
    <location>
        <begin position="13"/>
        <end position="127"/>
    </location>
</feature>
<comment type="similarity">
    <text evidence="1">Belongs to the hemerythrin family.</text>
</comment>
<dbReference type="Proteomes" id="UP000835287">
    <property type="component" value="Chromosome"/>
</dbReference>
<dbReference type="GO" id="GO:0046872">
    <property type="term" value="F:metal ion binding"/>
    <property type="evidence" value="ECO:0007669"/>
    <property type="project" value="UniProtKB-KW"/>
</dbReference>
<proteinExistence type="inferred from homology"/>
<dbReference type="CDD" id="cd12107">
    <property type="entry name" value="Hemerythrin"/>
    <property type="match status" value="1"/>
</dbReference>
<dbReference type="InterPro" id="IPR035938">
    <property type="entry name" value="Hemerythrin-like_sf"/>
</dbReference>
<dbReference type="EMBL" id="HG992338">
    <property type="protein sequence ID" value="CAE6764787.1"/>
    <property type="molecule type" value="Genomic_DNA"/>
</dbReference>
<evidence type="ECO:0000256" key="4">
    <source>
        <dbReference type="ARBA" id="ARBA00023004"/>
    </source>
</evidence>
<dbReference type="SUPFAM" id="SSF47188">
    <property type="entry name" value="Hemerythrin-like"/>
    <property type="match status" value="1"/>
</dbReference>
<protein>
    <submittedName>
        <fullName evidence="6">Bacteriohemerythrin</fullName>
    </submittedName>
</protein>
<keyword evidence="2" id="KW-0813">Transport</keyword>
<evidence type="ECO:0000259" key="5">
    <source>
        <dbReference type="Pfam" id="PF01814"/>
    </source>
</evidence>
<dbReference type="AlphaFoldDB" id="A0A8D6Y7A1"/>
<sequence length="154" mass="17962">MMALLVWQDDLNTGIEVIDHQHRRIVEMINQLHAAHASLQSLAVAEVIDELIDYTLSHFAFEEELMEEAGYPFSLAHKRVHEVFGKRVGEYRLRFQAGEDVCDELRSMLSRWLFNHIRGDGQAYAPQVIAHLDQFARSHQHGNWLGRTLKRLFR</sequence>
<dbReference type="Pfam" id="PF01814">
    <property type="entry name" value="Hemerythrin"/>
    <property type="match status" value="1"/>
</dbReference>
<dbReference type="NCBIfam" id="NF033749">
    <property type="entry name" value="bact_hemeryth"/>
    <property type="match status" value="1"/>
</dbReference>
<evidence type="ECO:0000256" key="1">
    <source>
        <dbReference type="ARBA" id="ARBA00010587"/>
    </source>
</evidence>
<keyword evidence="8" id="KW-1185">Reference proteome</keyword>
<dbReference type="Proteomes" id="UP000835243">
    <property type="component" value="Chromosome"/>
</dbReference>
<dbReference type="InterPro" id="IPR016131">
    <property type="entry name" value="Haemerythrin_Fe_BS"/>
</dbReference>
<dbReference type="NCBIfam" id="NF002007">
    <property type="entry name" value="PRK00808.1"/>
    <property type="match status" value="1"/>
</dbReference>
<dbReference type="EMBL" id="HG992338">
    <property type="protein sequence ID" value="CAE6764770.1"/>
    <property type="molecule type" value="Genomic_DNA"/>
</dbReference>